<comment type="catalytic activity">
    <reaction evidence="1">
        <text>Thiol-dependent hydrolysis of ester, thioester, amide, peptide and isopeptide bonds formed by the C-terminal Gly of ubiquitin (a 76-residue protein attached to proteins as an intracellular targeting signal).</text>
        <dbReference type="EC" id="3.4.19.12"/>
    </reaction>
</comment>
<keyword evidence="5" id="KW-0378">Hydrolase</keyword>
<dbReference type="InterPro" id="IPR022105">
    <property type="entry name" value="DUF3645"/>
</dbReference>
<sequence length="2963" mass="337515">MALSFAEARFLIHHCFLPPKLPGKADHESEAILILKHFQDAAKKYGNHLTPEEKSHWERLLGSLPFWSCAFNGGKPCHGSIEQAIKQMKPHSVLLIFVEAQNAAILMTRSDKFVRFEAWEASARQENVIRAKDALVRDFPARAVEIPVAIIDDSNFLRELAANLHKLCTEVYVPESMEKVRKAGQEIEESRQKNHPRLVTEWLFTVLATQGSPFKSKTIRKRTHDEVIFENAEYPWRRSSMWAAMKVAMQLSILNSPLGETTHKHYKHFMLEFFAHLSIPLLKAERGPDYRRIMGAKLARRAAKLGDSVPASLIRSVESCLKLIDKQMLGQWDCAQDRHDVPRGALPSMNTDVNIQLTKSNTILDMKMEEAEDESQQDASSYELELSNALVLPDSDLPDPTTFELGPDRQLEALVILQDWVATNMQHWTETTAPNSTSCMQLKSLIEGFWNAARGCISPYAELMSGALLVLFELWVALDEMTIRLCPLLAEYSPEIPQGIFAPLLLPKGSDLKRLRMLETYLKQRHEDVVASLPSVFGPITLDSFSVRMHDASDVSQHLMMAIEEWTARAKVKAEKKFDDLKRKFDRDIERWNDMKCDEELILEGENVGDSVHPEECRKCELHRRANGLKVWKFEEPLPNYGPARKALVFELRPDAEILAWRDATWMLIYDVLATSKRSGECVQHYLKDYDALKRYYRTSRRVTLASTKKAHSVTHRFRSRITTAADAIFLNHALVCKMCDTSGVDVWTSEQDSKLSLAQYCRAQIGKSPYSGLIETVHATTTSQNNILARQSSRPPIELSVHDWIVYGSLRSGARLQPINLLRSLLSRDLDTRAPATLVMVEQMLFEAGEPLAYERGAVRTAHVDFLHASYVDALLRAASDVLKGIATNWKETTTAWLLKTIVQRDVDHQHVNELLRYTTDYAEFIAASTYVHDYSKHFERSNDKWLKLCIVRDRVLAIKLEPIISFTMQSHPQILTSAVKLVWPDADTKDEFFPRGDSSDRWWSANRMGCSSLVHYNIFTGDLLVGGLPLSVLPEEYMADTLYRQVFGDRLLDVVASNDRRMTFMSSTLLEGHRVYFSYQDRRLQIQSKKEGQRYTALSKDAFGEDLPSRLLQNSNPWLCTSSCTVEFRNAMAPWASEKSDWQLVKVDGSKSLYLMHSEKHFLLDNKRGLARSICSVLENFELREYIHVLQSRHNGSVNVELPRYRLNFKVNAEGQLECNELAAIISPDADIGTLHGLQSRLILQEKGTGTIATKKWLLVPFGETIITPSEPHVNVKVDITEFDYVTCFQYLVNETLGNFFCLPDRLTGRTGTEESLAVLKDSLIRTLEPFSVISQQILERIAHISPARSFYPAPKAKHMQIVKWNDNLSFLSQHDVFHELVLDITSHNFKAQFLHEEKYWPAGTLLHDTLYNGDEEYIARDKSISRDCSTIFRIANMLRSGEPEERKDVCIYTMLAQVGNVQGFDAPCALPSLSKALTLDIRAEWPSLLRLCYEAKGSDHPKLLFTISLVVFGHPDLLSTLTILLSFALLPEMKELPFPAEAKYNLAFGHRLDWSIIQPIIDACRLEDVNLGQYMVSQYDGVIELEDLTDSECVRQEALIKNSVRKAWPHGEVKLPSDENLSRFDAKKLRSALNGRVGAWSKNNALRQICDAWEMKLRGFRRMVDDEGCDYSTTAVSWSTTQSSPRVAFPPLLQILENADVPEPLQAVATNFDMSIQSTFQMDVVDGTVDSDEATSLMVELRGILKDPVGTQDQITQRYRKGLLDSTTALEKQDMRNEVNIKLPDLDLLGEKLSYCTSRINALVVSFNQACTPKRPSEQALHLARLWPEATRSEILLLLSRKFRDEIPKGWKIWLVDFAREIAAHQRIERLIRFLEHDDKFALENELTNTAHESWDPQKHLDWLLLEIQNDFLIRPTQVTVTRAMLEPQSQFLQMQLGAGKSSVIMPMFCASAPTGSNLVRVVVLKSLEKEALRSLSKAISGLVQIPLYWLPFSRSTTLTSSTTQEFRSIWKECMNARGVILALPEHINSFRLIGNDQATTDRCRIASSLHAAQKWLDLNTRDIIDESDHALRPQWELVYTNGEDKPLSGTPYRWTTLLSIFDIVHSCARQVHECLPHGLSYKYRGPGQFATVRIIDDQARDALLHGVLDRVVAGDIPGLPFDQHDASTVQSVISFIQQIRIDGGIHQLVKKSFSSPGEMAMLHLLRGLFAWGYLAAALRKRFNIDYGLDRERCLCAVPYRAKGVPATAAEFAQPDMMILLTALSYYYAGLELDDTRRALAVLTRMSDPHEEWRQWVSNSAIAKTYVNISGINVQDETCVQEIHHALHRRKAVIDFFLKSVVLVKESKEYPFKLSSSAWDLCAGADNKITCGFSGTTDSLMPTSMPQKHLADLMHFDAEVLRNLLSLRNRQYLCGKSVAGMALESKALLQFICSNVADVSVIIDVGAQLLDKNEHVARMWLDVRPDKLAVIFFDEQDNKQVVTAEGDVVSLVSSPFKDQINRCLIYLDQYHTRGTDFSLPDDFKAAVLLGPGLQKDAWVQACMRMRKLSRSQSCVTIAPPEVDHDIRKLLAKGPDEELDIADVIKWTIRQSCDSLQGQLSLHTMRGLEFLKRSKAFERQVSNQGFIHNRTLYLQNVRTKEENSVESLYPVGVNSLVKPPTFSKHERNDKEVIRMLKEAEQIDKIAHVENSKHEEQERELLHEVEEEKELQLPKSMNPKYPAINKHLYDVLLHDRDVQTLPQEIVPAFELMGATSLFRENLRLKWPKDLVATRDFLDTVKSATSVDLDDFLRPVHWLLKLKRVHQLILLCPHEVHAYMPFLRRSANATLITYSARITRETASFDNLDVYTVPTRKDPVNVDPNILTCLRVFAGQLYFNNFDEYKRFCVMLGLKYNGNVCPRDEEGTPQEDMLRLSYKTANKPNFVPMLKKWIDMRRKGVEWGHTHVGRVLNGEKLYARDFV</sequence>
<protein>
    <recommendedName>
        <fullName evidence="2">ubiquitinyl hydrolase 1</fullName>
        <ecNumber evidence="2">3.4.19.12</ecNumber>
    </recommendedName>
</protein>
<dbReference type="InterPro" id="IPR051346">
    <property type="entry name" value="OTU_Deubiquitinase"/>
</dbReference>
<dbReference type="Pfam" id="PF20255">
    <property type="entry name" value="DUF6606"/>
    <property type="match status" value="1"/>
</dbReference>
<dbReference type="InterPro" id="IPR022099">
    <property type="entry name" value="DUF3638"/>
</dbReference>
<evidence type="ECO:0000259" key="8">
    <source>
        <dbReference type="Pfam" id="PF12359"/>
    </source>
</evidence>
<comment type="caution">
    <text evidence="10">The sequence shown here is derived from an EMBL/GenBank/DDBJ whole genome shotgun (WGS) entry which is preliminary data.</text>
</comment>
<keyword evidence="11" id="KW-1185">Reference proteome</keyword>
<reference evidence="10 11" key="1">
    <citation type="submission" date="2022-12" db="EMBL/GenBank/DDBJ databases">
        <title>Genomic features and morphological characterization of a novel Knufia sp. strain isolated from spacecraft assembly facility.</title>
        <authorList>
            <person name="Teixeira M."/>
            <person name="Chander A.M."/>
            <person name="Stajich J.E."/>
            <person name="Venkateswaran K."/>
        </authorList>
    </citation>
    <scope>NUCLEOTIDE SEQUENCE [LARGE SCALE GENOMIC DNA]</scope>
    <source>
        <strain evidence="10 11">FJI-L2-BK-P2</strain>
    </source>
</reference>
<evidence type="ECO:0000256" key="6">
    <source>
        <dbReference type="ARBA" id="ARBA00022807"/>
    </source>
</evidence>
<gene>
    <name evidence="10" type="ORF">OHC33_005474</name>
</gene>
<accession>A0AAN8EGF9</accession>
<dbReference type="Pfam" id="PF12359">
    <property type="entry name" value="DUF3645"/>
    <property type="match status" value="1"/>
</dbReference>
<dbReference type="Pfam" id="PF12340">
    <property type="entry name" value="DUF3638"/>
    <property type="match status" value="1"/>
</dbReference>
<evidence type="ECO:0000313" key="10">
    <source>
        <dbReference type="EMBL" id="KAK5953530.1"/>
    </source>
</evidence>
<dbReference type="GO" id="GO:0004843">
    <property type="term" value="F:cysteine-type deubiquitinase activity"/>
    <property type="evidence" value="ECO:0007669"/>
    <property type="project" value="UniProtKB-EC"/>
</dbReference>
<keyword evidence="4" id="KW-0833">Ubl conjugation pathway</keyword>
<dbReference type="PANTHER" id="PTHR13367">
    <property type="entry name" value="UBIQUITIN THIOESTERASE"/>
    <property type="match status" value="1"/>
</dbReference>
<organism evidence="10 11">
    <name type="scientific">Knufia fluminis</name>
    <dbReference type="NCBI Taxonomy" id="191047"/>
    <lineage>
        <taxon>Eukaryota</taxon>
        <taxon>Fungi</taxon>
        <taxon>Dikarya</taxon>
        <taxon>Ascomycota</taxon>
        <taxon>Pezizomycotina</taxon>
        <taxon>Eurotiomycetes</taxon>
        <taxon>Chaetothyriomycetidae</taxon>
        <taxon>Chaetothyriales</taxon>
        <taxon>Trichomeriaceae</taxon>
        <taxon>Knufia</taxon>
    </lineage>
</organism>
<feature type="domain" description="DUF6606" evidence="9">
    <location>
        <begin position="11"/>
        <end position="277"/>
    </location>
</feature>
<feature type="domain" description="DUF3645" evidence="8">
    <location>
        <begin position="2233"/>
        <end position="2265"/>
    </location>
</feature>
<dbReference type="InterPro" id="IPR046541">
    <property type="entry name" value="DUF6606"/>
</dbReference>
<evidence type="ECO:0000256" key="4">
    <source>
        <dbReference type="ARBA" id="ARBA00022786"/>
    </source>
</evidence>
<dbReference type="Proteomes" id="UP001316803">
    <property type="component" value="Unassembled WGS sequence"/>
</dbReference>
<evidence type="ECO:0000313" key="11">
    <source>
        <dbReference type="Proteomes" id="UP001316803"/>
    </source>
</evidence>
<keyword evidence="3" id="KW-0645">Protease</keyword>
<evidence type="ECO:0000256" key="5">
    <source>
        <dbReference type="ARBA" id="ARBA00022801"/>
    </source>
</evidence>
<evidence type="ECO:0000259" key="9">
    <source>
        <dbReference type="Pfam" id="PF20255"/>
    </source>
</evidence>
<proteinExistence type="predicted"/>
<feature type="domain" description="DUF3638" evidence="7">
    <location>
        <begin position="1895"/>
        <end position="2115"/>
    </location>
</feature>
<dbReference type="EMBL" id="JAKLMC020000011">
    <property type="protein sequence ID" value="KAK5953530.1"/>
    <property type="molecule type" value="Genomic_DNA"/>
</dbReference>
<evidence type="ECO:0000256" key="2">
    <source>
        <dbReference type="ARBA" id="ARBA00012759"/>
    </source>
</evidence>
<dbReference type="GO" id="GO:0006508">
    <property type="term" value="P:proteolysis"/>
    <property type="evidence" value="ECO:0007669"/>
    <property type="project" value="UniProtKB-KW"/>
</dbReference>
<dbReference type="PANTHER" id="PTHR13367:SF33">
    <property type="entry name" value="P-LOOP CONTAINING NUCLEOSIDE TRIPHOSPHATE HYDROLASE PROTEIN"/>
    <property type="match status" value="1"/>
</dbReference>
<name>A0AAN8EGF9_9EURO</name>
<evidence type="ECO:0000259" key="7">
    <source>
        <dbReference type="Pfam" id="PF12340"/>
    </source>
</evidence>
<evidence type="ECO:0000256" key="1">
    <source>
        <dbReference type="ARBA" id="ARBA00000707"/>
    </source>
</evidence>
<keyword evidence="6" id="KW-0788">Thiol protease</keyword>
<dbReference type="EC" id="3.4.19.12" evidence="2"/>
<evidence type="ECO:0000256" key="3">
    <source>
        <dbReference type="ARBA" id="ARBA00022670"/>
    </source>
</evidence>